<proteinExistence type="predicted"/>
<dbReference type="PATRIC" id="fig|404937.3.peg.2942"/>
<dbReference type="Gene3D" id="1.10.287.910">
    <property type="entry name" value="bacterial mercury transporter, merf"/>
    <property type="match status" value="1"/>
</dbReference>
<feature type="transmembrane region" description="Helical" evidence="1">
    <location>
        <begin position="40"/>
        <end position="60"/>
    </location>
</feature>
<feature type="transmembrane region" description="Helical" evidence="1">
    <location>
        <begin position="12"/>
        <end position="34"/>
    </location>
</feature>
<protein>
    <submittedName>
        <fullName evidence="2">Membrane transport protein MerF</fullName>
    </submittedName>
</protein>
<dbReference type="NCBIfam" id="NF033565">
    <property type="entry name" value="trans_MerF"/>
    <property type="match status" value="1"/>
</dbReference>
<gene>
    <name evidence="2" type="ORF">LH47_02685</name>
</gene>
<comment type="caution">
    <text evidence="2">The sequence shown here is derived from an EMBL/GenBank/DDBJ whole genome shotgun (WGS) entry which is preliminary data.</text>
</comment>
<name>A0A0D0RX40_9BACL</name>
<keyword evidence="1" id="KW-0472">Membrane</keyword>
<dbReference type="EMBL" id="JXTH01000081">
    <property type="protein sequence ID" value="KIQ93241.1"/>
    <property type="molecule type" value="Genomic_DNA"/>
</dbReference>
<evidence type="ECO:0000313" key="2">
    <source>
        <dbReference type="EMBL" id="KIQ93241.1"/>
    </source>
</evidence>
<dbReference type="Proteomes" id="UP000032102">
    <property type="component" value="Unassembled WGS sequence"/>
</dbReference>
<reference evidence="2 3" key="1">
    <citation type="submission" date="2015-01" db="EMBL/GenBank/DDBJ databases">
        <title>Draft genome of Anoxybacillus thermarum strain AF/04.</title>
        <authorList>
            <person name="Poli A."/>
            <person name="Nicolaus B."/>
            <person name="Chan K.-G."/>
            <person name="Kahar U.M."/>
            <person name="Yaakob A.S."/>
            <person name="Chan C.S."/>
            <person name="Goh K.M."/>
        </authorList>
    </citation>
    <scope>NUCLEOTIDE SEQUENCE [LARGE SCALE GENOMIC DNA]</scope>
    <source>
        <strain evidence="2 3">AF/04</strain>
    </source>
</reference>
<keyword evidence="3" id="KW-1185">Reference proteome</keyword>
<keyword evidence="1" id="KW-0812">Transmembrane</keyword>
<dbReference type="RefSeq" id="WP_084221344.1">
    <property type="nucleotide sequence ID" value="NZ_JXTH01000081.1"/>
</dbReference>
<evidence type="ECO:0000256" key="1">
    <source>
        <dbReference type="SAM" id="Phobius"/>
    </source>
</evidence>
<sequence>MKNKTFTTGVIGTLVTILCCATPILNILLGSVGLASITGYLDYVLIPALAIFLTLAIFSYNKSSKSNCKNDSCCSVD</sequence>
<evidence type="ECO:0000313" key="3">
    <source>
        <dbReference type="Proteomes" id="UP000032102"/>
    </source>
</evidence>
<dbReference type="AlphaFoldDB" id="A0A0D0RX40"/>
<keyword evidence="1" id="KW-1133">Transmembrane helix</keyword>
<accession>A0A0D0RX40</accession>
<dbReference type="Pfam" id="PF11431">
    <property type="entry name" value="Transport_MerF"/>
    <property type="match status" value="1"/>
</dbReference>
<dbReference type="InterPro" id="IPR021091">
    <property type="entry name" value="Mercury_ion_transport_MerF"/>
</dbReference>
<dbReference type="GO" id="GO:0016020">
    <property type="term" value="C:membrane"/>
    <property type="evidence" value="ECO:0007669"/>
    <property type="project" value="InterPro"/>
</dbReference>
<organism evidence="2 3">
    <name type="scientific">Anoxybacillus thermarum</name>
    <dbReference type="NCBI Taxonomy" id="404937"/>
    <lineage>
        <taxon>Bacteria</taxon>
        <taxon>Bacillati</taxon>
        <taxon>Bacillota</taxon>
        <taxon>Bacilli</taxon>
        <taxon>Bacillales</taxon>
        <taxon>Anoxybacillaceae</taxon>
        <taxon>Anoxybacillus</taxon>
    </lineage>
</organism>